<feature type="active site" description="Nucleophile" evidence="5">
    <location>
        <position position="40"/>
    </location>
</feature>
<name>A8F702_PSELT</name>
<sequence length="310" mass="34853">MIPNGILLVDKPEGITSHDVVNEVRKKLCVRKVGHAGTLDPFATGLLIIGVGNGTRVLEYLMNHEKVYRVKMRLGIITETFDITGEIVEKRPVNVTESQIIEVLKSFTGTYKQVPPAYSARKYKGEKLYELARKGKIIRLPPREVTVYEIKDISVEGCDISFTAKVSPGTYIRSLCMDVGYALNCGAVAVELRRLSTGSFSVDEAIDVFKIDELEILKHLRKLSSILDFPKVILKREALGKAFNGAKIKVSDIEKFEEFEKNSLVQVIFSNELICIARTERKSSFIRTLMKKEADENLLKPLKVFRGNLT</sequence>
<dbReference type="GO" id="GO:0160148">
    <property type="term" value="F:tRNA pseudouridine(55) synthase activity"/>
    <property type="evidence" value="ECO:0007669"/>
    <property type="project" value="UniProtKB-EC"/>
</dbReference>
<dbReference type="KEGG" id="tle:Tlet_1379"/>
<keyword evidence="3 5" id="KW-0819">tRNA processing</keyword>
<dbReference type="STRING" id="416591.Tlet_1379"/>
<evidence type="ECO:0000256" key="4">
    <source>
        <dbReference type="ARBA" id="ARBA00023235"/>
    </source>
</evidence>
<dbReference type="Pfam" id="PF01509">
    <property type="entry name" value="TruB_N"/>
    <property type="match status" value="1"/>
</dbReference>
<evidence type="ECO:0000256" key="2">
    <source>
        <dbReference type="ARBA" id="ARBA00005642"/>
    </source>
</evidence>
<dbReference type="HAMAP" id="MF_01080">
    <property type="entry name" value="TruB_bact"/>
    <property type="match status" value="1"/>
</dbReference>
<evidence type="ECO:0000256" key="1">
    <source>
        <dbReference type="ARBA" id="ARBA00000385"/>
    </source>
</evidence>
<dbReference type="PANTHER" id="PTHR13767:SF2">
    <property type="entry name" value="PSEUDOURIDYLATE SYNTHASE TRUB1"/>
    <property type="match status" value="1"/>
</dbReference>
<dbReference type="SUPFAM" id="SSF55120">
    <property type="entry name" value="Pseudouridine synthase"/>
    <property type="match status" value="1"/>
</dbReference>
<gene>
    <name evidence="5" type="primary">truB</name>
    <name evidence="8" type="ordered locus">Tlet_1379</name>
</gene>
<dbReference type="EMBL" id="CP000812">
    <property type="protein sequence ID" value="ABV33936.1"/>
    <property type="molecule type" value="Genomic_DNA"/>
</dbReference>
<protein>
    <recommendedName>
        <fullName evidence="5">tRNA pseudouridine synthase B</fullName>
        <ecNumber evidence="5">5.4.99.25</ecNumber>
    </recommendedName>
    <alternativeName>
        <fullName evidence="5">tRNA pseudouridine(55) synthase</fullName>
        <shortName evidence="5">Psi55 synthase</shortName>
    </alternativeName>
    <alternativeName>
        <fullName evidence="5">tRNA pseudouridylate synthase</fullName>
    </alternativeName>
    <alternativeName>
        <fullName evidence="5">tRNA-uridine isomerase</fullName>
    </alternativeName>
</protein>
<keyword evidence="9" id="KW-1185">Reference proteome</keyword>
<feature type="domain" description="Pseudouridine synthase II N-terminal" evidence="6">
    <location>
        <begin position="25"/>
        <end position="172"/>
    </location>
</feature>
<comment type="function">
    <text evidence="5">Responsible for synthesis of pseudouridine from uracil-55 in the psi GC loop of transfer RNAs.</text>
</comment>
<dbReference type="eggNOG" id="COG0130">
    <property type="taxonomic scope" value="Bacteria"/>
</dbReference>
<dbReference type="InterPro" id="IPR014780">
    <property type="entry name" value="tRNA_psdUridine_synth_TruB"/>
</dbReference>
<dbReference type="GO" id="GO:0031119">
    <property type="term" value="P:tRNA pseudouridine synthesis"/>
    <property type="evidence" value="ECO:0007669"/>
    <property type="project" value="UniProtKB-UniRule"/>
</dbReference>
<comment type="similarity">
    <text evidence="2 5">Belongs to the pseudouridine synthase TruB family. Type 1 subfamily.</text>
</comment>
<dbReference type="CDD" id="cd02573">
    <property type="entry name" value="PseudoU_synth_EcTruB"/>
    <property type="match status" value="1"/>
</dbReference>
<dbReference type="InterPro" id="IPR032819">
    <property type="entry name" value="TruB_C"/>
</dbReference>
<evidence type="ECO:0000259" key="6">
    <source>
        <dbReference type="Pfam" id="PF01509"/>
    </source>
</evidence>
<dbReference type="NCBIfam" id="TIGR00431">
    <property type="entry name" value="TruB"/>
    <property type="match status" value="1"/>
</dbReference>
<evidence type="ECO:0000313" key="8">
    <source>
        <dbReference type="EMBL" id="ABV33936.1"/>
    </source>
</evidence>
<dbReference type="Gene3D" id="2.30.130.10">
    <property type="entry name" value="PUA domain"/>
    <property type="match status" value="1"/>
</dbReference>
<reference evidence="8 9" key="2">
    <citation type="journal article" date="2009" name="Proc. Natl. Acad. Sci. U.S.A.">
        <title>On the chimeric nature, thermophilic origin, and phylogenetic placement of the Thermotogales.</title>
        <authorList>
            <person name="Zhaxybayeva O."/>
            <person name="Swithers K.S."/>
            <person name="Lapierre P."/>
            <person name="Fournier G.P."/>
            <person name="Bickhart D.M."/>
            <person name="DeBoy R.T."/>
            <person name="Nelson K.E."/>
            <person name="Nesbo C.L."/>
            <person name="Doolittle W.F."/>
            <person name="Gogarten J.P."/>
            <person name="Noll K.M."/>
        </authorList>
    </citation>
    <scope>NUCLEOTIDE SEQUENCE [LARGE SCALE GENOMIC DNA]</scope>
    <source>
        <strain evidence="9">ATCC BAA-301 / DSM 14385 / NBRC 107922 / TMO</strain>
    </source>
</reference>
<evidence type="ECO:0000256" key="5">
    <source>
        <dbReference type="HAMAP-Rule" id="MF_01080"/>
    </source>
</evidence>
<dbReference type="Pfam" id="PF16198">
    <property type="entry name" value="TruB_C_2"/>
    <property type="match status" value="1"/>
</dbReference>
<dbReference type="PROSITE" id="PS50890">
    <property type="entry name" value="PUA"/>
    <property type="match status" value="1"/>
</dbReference>
<keyword evidence="4 5" id="KW-0413">Isomerase</keyword>
<dbReference type="Proteomes" id="UP000002016">
    <property type="component" value="Chromosome"/>
</dbReference>
<dbReference type="SUPFAM" id="SSF88697">
    <property type="entry name" value="PUA domain-like"/>
    <property type="match status" value="1"/>
</dbReference>
<evidence type="ECO:0000259" key="7">
    <source>
        <dbReference type="Pfam" id="PF16198"/>
    </source>
</evidence>
<evidence type="ECO:0000256" key="3">
    <source>
        <dbReference type="ARBA" id="ARBA00022694"/>
    </source>
</evidence>
<dbReference type="GO" id="GO:0003723">
    <property type="term" value="F:RNA binding"/>
    <property type="evidence" value="ECO:0007669"/>
    <property type="project" value="InterPro"/>
</dbReference>
<proteinExistence type="inferred from homology"/>
<feature type="domain" description="tRNA pseudouridylate synthase B C-terminal" evidence="7">
    <location>
        <begin position="173"/>
        <end position="214"/>
    </location>
</feature>
<dbReference type="Gene3D" id="3.30.2350.10">
    <property type="entry name" value="Pseudouridine synthase"/>
    <property type="match status" value="1"/>
</dbReference>
<dbReference type="InterPro" id="IPR036974">
    <property type="entry name" value="PUA_sf"/>
</dbReference>
<dbReference type="InterPro" id="IPR002501">
    <property type="entry name" value="PsdUridine_synth_N"/>
</dbReference>
<dbReference type="AlphaFoldDB" id="A8F702"/>
<organism evidence="8 9">
    <name type="scientific">Pseudothermotoga lettingae (strain ATCC BAA-301 / DSM 14385 / NBRC 107922 / TMO)</name>
    <name type="common">Thermotoga lettingae</name>
    <dbReference type="NCBI Taxonomy" id="416591"/>
    <lineage>
        <taxon>Bacteria</taxon>
        <taxon>Thermotogati</taxon>
        <taxon>Thermotogota</taxon>
        <taxon>Thermotogae</taxon>
        <taxon>Thermotogales</taxon>
        <taxon>Thermotogaceae</taxon>
        <taxon>Pseudothermotoga</taxon>
    </lineage>
</organism>
<dbReference type="GO" id="GO:1990481">
    <property type="term" value="P:mRNA pseudouridine synthesis"/>
    <property type="evidence" value="ECO:0007669"/>
    <property type="project" value="TreeGrafter"/>
</dbReference>
<dbReference type="InterPro" id="IPR015947">
    <property type="entry name" value="PUA-like_sf"/>
</dbReference>
<accession>A8F702</accession>
<dbReference type="InterPro" id="IPR020103">
    <property type="entry name" value="PsdUridine_synth_cat_dom_sf"/>
</dbReference>
<reference evidence="8 9" key="1">
    <citation type="submission" date="2007-08" db="EMBL/GenBank/DDBJ databases">
        <title>Complete sequence of Thermotoga lettingae TMO.</title>
        <authorList>
            <consortium name="US DOE Joint Genome Institute"/>
            <person name="Copeland A."/>
            <person name="Lucas S."/>
            <person name="Lapidus A."/>
            <person name="Barry K."/>
            <person name="Glavina del Rio T."/>
            <person name="Dalin E."/>
            <person name="Tice H."/>
            <person name="Pitluck S."/>
            <person name="Foster B."/>
            <person name="Bruce D."/>
            <person name="Schmutz J."/>
            <person name="Larimer F."/>
            <person name="Land M."/>
            <person name="Hauser L."/>
            <person name="Kyrpides N."/>
            <person name="Mikhailova N."/>
            <person name="Nelson K."/>
            <person name="Gogarten J.P."/>
            <person name="Noll K."/>
            <person name="Richardson P."/>
        </authorList>
    </citation>
    <scope>NUCLEOTIDE SEQUENCE [LARGE SCALE GENOMIC DNA]</scope>
    <source>
        <strain evidence="9">ATCC BAA-301 / DSM 14385 / NBRC 107922 / TMO</strain>
    </source>
</reference>
<comment type="catalytic activity">
    <reaction evidence="1 5">
        <text>uridine(55) in tRNA = pseudouridine(55) in tRNA</text>
        <dbReference type="Rhea" id="RHEA:42532"/>
        <dbReference type="Rhea" id="RHEA-COMP:10101"/>
        <dbReference type="Rhea" id="RHEA-COMP:10102"/>
        <dbReference type="ChEBI" id="CHEBI:65314"/>
        <dbReference type="ChEBI" id="CHEBI:65315"/>
        <dbReference type="EC" id="5.4.99.25"/>
    </reaction>
</comment>
<evidence type="ECO:0000313" key="9">
    <source>
        <dbReference type="Proteomes" id="UP000002016"/>
    </source>
</evidence>
<dbReference type="PANTHER" id="PTHR13767">
    <property type="entry name" value="TRNA-PSEUDOURIDINE SYNTHASE"/>
    <property type="match status" value="1"/>
</dbReference>
<dbReference type="HOGENOM" id="CLU_032087_0_2_0"/>
<dbReference type="EC" id="5.4.99.25" evidence="5"/>